<proteinExistence type="predicted"/>
<accession>A0AAN9E305</accession>
<keyword evidence="2" id="KW-1185">Reference proteome</keyword>
<evidence type="ECO:0000313" key="2">
    <source>
        <dbReference type="Proteomes" id="UP001372338"/>
    </source>
</evidence>
<reference evidence="1 2" key="1">
    <citation type="submission" date="2024-01" db="EMBL/GenBank/DDBJ databases">
        <title>The genomes of 5 underutilized Papilionoideae crops provide insights into root nodulation and disease resistanc.</title>
        <authorList>
            <person name="Yuan L."/>
        </authorList>
    </citation>
    <scope>NUCLEOTIDE SEQUENCE [LARGE SCALE GENOMIC DNA]</scope>
    <source>
        <strain evidence="1">ZHUSHIDOU_FW_LH</strain>
        <tissue evidence="1">Leaf</tissue>
    </source>
</reference>
<name>A0AAN9E305_CROPI</name>
<dbReference type="EMBL" id="JAYWIO010000008">
    <property type="protein sequence ID" value="KAK7245255.1"/>
    <property type="molecule type" value="Genomic_DNA"/>
</dbReference>
<protein>
    <submittedName>
        <fullName evidence="1">Uncharacterized protein</fullName>
    </submittedName>
</protein>
<evidence type="ECO:0000313" key="1">
    <source>
        <dbReference type="EMBL" id="KAK7245255.1"/>
    </source>
</evidence>
<organism evidence="1 2">
    <name type="scientific">Crotalaria pallida</name>
    <name type="common">Smooth rattlebox</name>
    <name type="synonym">Crotalaria striata</name>
    <dbReference type="NCBI Taxonomy" id="3830"/>
    <lineage>
        <taxon>Eukaryota</taxon>
        <taxon>Viridiplantae</taxon>
        <taxon>Streptophyta</taxon>
        <taxon>Embryophyta</taxon>
        <taxon>Tracheophyta</taxon>
        <taxon>Spermatophyta</taxon>
        <taxon>Magnoliopsida</taxon>
        <taxon>eudicotyledons</taxon>
        <taxon>Gunneridae</taxon>
        <taxon>Pentapetalae</taxon>
        <taxon>rosids</taxon>
        <taxon>fabids</taxon>
        <taxon>Fabales</taxon>
        <taxon>Fabaceae</taxon>
        <taxon>Papilionoideae</taxon>
        <taxon>50 kb inversion clade</taxon>
        <taxon>genistoids sensu lato</taxon>
        <taxon>core genistoids</taxon>
        <taxon>Crotalarieae</taxon>
        <taxon>Crotalaria</taxon>
    </lineage>
</organism>
<comment type="caution">
    <text evidence="1">The sequence shown here is derived from an EMBL/GenBank/DDBJ whole genome shotgun (WGS) entry which is preliminary data.</text>
</comment>
<sequence length="68" mass="7245">MLRSTISLGTSSSFAFSSTTAKTGFDAIFGPPFLTLSINMMKSIESASNNTPIWTVSVIDPNQTKPNS</sequence>
<dbReference type="Proteomes" id="UP001372338">
    <property type="component" value="Unassembled WGS sequence"/>
</dbReference>
<gene>
    <name evidence="1" type="ORF">RIF29_40092</name>
</gene>
<dbReference type="AlphaFoldDB" id="A0AAN9E305"/>